<reference evidence="1" key="1">
    <citation type="submission" date="2018-05" db="EMBL/GenBank/DDBJ databases">
        <title>Draft genome of Mucuna pruriens seed.</title>
        <authorList>
            <person name="Nnadi N.E."/>
            <person name="Vos R."/>
            <person name="Hasami M.H."/>
            <person name="Devisetty U.K."/>
            <person name="Aguiy J.C."/>
        </authorList>
    </citation>
    <scope>NUCLEOTIDE SEQUENCE [LARGE SCALE GENOMIC DNA]</scope>
    <source>
        <strain evidence="1">JCA_2017</strain>
    </source>
</reference>
<evidence type="ECO:0000313" key="2">
    <source>
        <dbReference type="Proteomes" id="UP000257109"/>
    </source>
</evidence>
<evidence type="ECO:0008006" key="3">
    <source>
        <dbReference type="Google" id="ProtNLM"/>
    </source>
</evidence>
<comment type="caution">
    <text evidence="1">The sequence shown here is derived from an EMBL/GenBank/DDBJ whole genome shotgun (WGS) entry which is preliminary data.</text>
</comment>
<accession>A0A371EDB3</accession>
<organism evidence="1 2">
    <name type="scientific">Mucuna pruriens</name>
    <name type="common">Velvet bean</name>
    <name type="synonym">Dolichos pruriens</name>
    <dbReference type="NCBI Taxonomy" id="157652"/>
    <lineage>
        <taxon>Eukaryota</taxon>
        <taxon>Viridiplantae</taxon>
        <taxon>Streptophyta</taxon>
        <taxon>Embryophyta</taxon>
        <taxon>Tracheophyta</taxon>
        <taxon>Spermatophyta</taxon>
        <taxon>Magnoliopsida</taxon>
        <taxon>eudicotyledons</taxon>
        <taxon>Gunneridae</taxon>
        <taxon>Pentapetalae</taxon>
        <taxon>rosids</taxon>
        <taxon>fabids</taxon>
        <taxon>Fabales</taxon>
        <taxon>Fabaceae</taxon>
        <taxon>Papilionoideae</taxon>
        <taxon>50 kb inversion clade</taxon>
        <taxon>NPAAA clade</taxon>
        <taxon>indigoferoid/millettioid clade</taxon>
        <taxon>Phaseoleae</taxon>
        <taxon>Mucuna</taxon>
    </lineage>
</organism>
<name>A0A371EDB3_MUCPR</name>
<protein>
    <recommendedName>
        <fullName evidence="3">RNase H type-1 domain-containing protein</fullName>
    </recommendedName>
</protein>
<dbReference type="AlphaFoldDB" id="A0A371EDB3"/>
<dbReference type="OrthoDB" id="1746168at2759"/>
<evidence type="ECO:0000313" key="1">
    <source>
        <dbReference type="EMBL" id="RDX64030.1"/>
    </source>
</evidence>
<proteinExistence type="predicted"/>
<gene>
    <name evidence="1" type="ORF">CR513_57458</name>
</gene>
<dbReference type="EMBL" id="QJKJ01014582">
    <property type="protein sequence ID" value="RDX64030.1"/>
    <property type="molecule type" value="Genomic_DNA"/>
</dbReference>
<keyword evidence="2" id="KW-1185">Reference proteome</keyword>
<dbReference type="Proteomes" id="UP000257109">
    <property type="component" value="Unassembled WGS sequence"/>
</dbReference>
<sequence length="78" mass="8728">MRLAEELGAKVLTAKSDSQLVTDKVNGDYQRAEQASRPTANLPTIEGLIGRSSRRHSTCQPLREWKFVVQPIPLHGWS</sequence>
<feature type="non-terminal residue" evidence="1">
    <location>
        <position position="1"/>
    </location>
</feature>